<dbReference type="Gene3D" id="3.90.320.10">
    <property type="match status" value="1"/>
</dbReference>
<name>A0A1G1T933_9BACT</name>
<evidence type="ECO:0000256" key="1">
    <source>
        <dbReference type="SAM" id="Phobius"/>
    </source>
</evidence>
<gene>
    <name evidence="2" type="ORF">BEN47_11245</name>
</gene>
<keyword evidence="1" id="KW-0812">Transmembrane</keyword>
<organism evidence="2 3">
    <name type="scientific">Hymenobacter lapidarius</name>
    <dbReference type="NCBI Taxonomy" id="1908237"/>
    <lineage>
        <taxon>Bacteria</taxon>
        <taxon>Pseudomonadati</taxon>
        <taxon>Bacteroidota</taxon>
        <taxon>Cytophagia</taxon>
        <taxon>Cytophagales</taxon>
        <taxon>Hymenobacteraceae</taxon>
        <taxon>Hymenobacter</taxon>
    </lineage>
</organism>
<dbReference type="Proteomes" id="UP000176294">
    <property type="component" value="Unassembled WGS sequence"/>
</dbReference>
<proteinExistence type="predicted"/>
<comment type="caution">
    <text evidence="2">The sequence shown here is derived from an EMBL/GenBank/DDBJ whole genome shotgun (WGS) entry which is preliminary data.</text>
</comment>
<keyword evidence="3" id="KW-1185">Reference proteome</keyword>
<keyword evidence="1" id="KW-0472">Membrane</keyword>
<reference evidence="2 3" key="1">
    <citation type="submission" date="2016-08" db="EMBL/GenBank/DDBJ databases">
        <title>Hymenobacter coccineus sp. nov., Hymenobacter lapidarius sp. nov. and Hymenobacter glacialis sp. nov., isolated from Antarctic soil.</title>
        <authorList>
            <person name="Sedlacek I."/>
            <person name="Kralova S."/>
            <person name="Kyrova K."/>
            <person name="Maslanova I."/>
            <person name="Stankova E."/>
            <person name="Vrbovska V."/>
            <person name="Nemec M."/>
            <person name="Bartak M."/>
            <person name="Svec P."/>
            <person name="Busse H.-J."/>
            <person name="Pantucek R."/>
        </authorList>
    </citation>
    <scope>NUCLEOTIDE SEQUENCE [LARGE SCALE GENOMIC DNA]</scope>
    <source>
        <strain evidence="2 3">CCM 8643</strain>
    </source>
</reference>
<dbReference type="InterPro" id="IPR026350">
    <property type="entry name" value="GxxExxY"/>
</dbReference>
<dbReference type="NCBIfam" id="TIGR04256">
    <property type="entry name" value="GxxExxY"/>
    <property type="match status" value="1"/>
</dbReference>
<sequence length="123" mass="13611">MELNELTREILGAAFHVHTVMGAGLLESVYATALVYELRKRGMRVATEVAIPVLYEGVDLGLSFRADLIVEGRVILELKSVQALSPIHSKQLLNYLKLTGLPVGLLLNFNTISLRDQIVRLVN</sequence>
<keyword evidence="1" id="KW-1133">Transmembrane helix</keyword>
<dbReference type="STRING" id="1908237.BEN47_11245"/>
<feature type="transmembrane region" description="Helical" evidence="1">
    <location>
        <begin position="15"/>
        <end position="36"/>
    </location>
</feature>
<dbReference type="InterPro" id="IPR011604">
    <property type="entry name" value="PDDEXK-like_dom_sf"/>
</dbReference>
<evidence type="ECO:0000313" key="2">
    <source>
        <dbReference type="EMBL" id="OGX87373.1"/>
    </source>
</evidence>
<dbReference type="EMBL" id="MDZB01000090">
    <property type="protein sequence ID" value="OGX87373.1"/>
    <property type="molecule type" value="Genomic_DNA"/>
</dbReference>
<dbReference type="OrthoDB" id="1119698at2"/>
<evidence type="ECO:0000313" key="3">
    <source>
        <dbReference type="Proteomes" id="UP000176294"/>
    </source>
</evidence>
<accession>A0A1G1T933</accession>
<dbReference type="RefSeq" id="WP_070726275.1">
    <property type="nucleotide sequence ID" value="NZ_MDZB01000090.1"/>
</dbReference>
<dbReference type="Pfam" id="PF13366">
    <property type="entry name" value="PDDEXK_3"/>
    <property type="match status" value="1"/>
</dbReference>
<protein>
    <submittedName>
        <fullName evidence="2">GxxExxY protein</fullName>
    </submittedName>
</protein>
<dbReference type="AlphaFoldDB" id="A0A1G1T933"/>